<dbReference type="Proteomes" id="UP001164929">
    <property type="component" value="Chromosome 14"/>
</dbReference>
<organism evidence="1 2">
    <name type="scientific">Populus alba x Populus x berolinensis</name>
    <dbReference type="NCBI Taxonomy" id="444605"/>
    <lineage>
        <taxon>Eukaryota</taxon>
        <taxon>Viridiplantae</taxon>
        <taxon>Streptophyta</taxon>
        <taxon>Embryophyta</taxon>
        <taxon>Tracheophyta</taxon>
        <taxon>Spermatophyta</taxon>
        <taxon>Magnoliopsida</taxon>
        <taxon>eudicotyledons</taxon>
        <taxon>Gunneridae</taxon>
        <taxon>Pentapetalae</taxon>
        <taxon>rosids</taxon>
        <taxon>fabids</taxon>
        <taxon>Malpighiales</taxon>
        <taxon>Salicaceae</taxon>
        <taxon>Saliceae</taxon>
        <taxon>Populus</taxon>
    </lineage>
</organism>
<sequence length="49" mass="5494">MLSSRHCRRATLKDATKFPVATIVIWMCAVGLSKETITSTILQIWKETG</sequence>
<evidence type="ECO:0000313" key="1">
    <source>
        <dbReference type="EMBL" id="KAJ6971812.1"/>
    </source>
</evidence>
<accession>A0AAD6PXW1</accession>
<name>A0AAD6PXW1_9ROSI</name>
<dbReference type="AlphaFoldDB" id="A0AAD6PXW1"/>
<dbReference type="EMBL" id="JAQIZT010000014">
    <property type="protein sequence ID" value="KAJ6971812.1"/>
    <property type="molecule type" value="Genomic_DNA"/>
</dbReference>
<keyword evidence="2" id="KW-1185">Reference proteome</keyword>
<reference evidence="1" key="1">
    <citation type="journal article" date="2023" name="Mol. Ecol. Resour.">
        <title>Chromosome-level genome assembly of a triploid poplar Populus alba 'Berolinensis'.</title>
        <authorList>
            <person name="Chen S."/>
            <person name="Yu Y."/>
            <person name="Wang X."/>
            <person name="Wang S."/>
            <person name="Zhang T."/>
            <person name="Zhou Y."/>
            <person name="He R."/>
            <person name="Meng N."/>
            <person name="Wang Y."/>
            <person name="Liu W."/>
            <person name="Liu Z."/>
            <person name="Liu J."/>
            <person name="Guo Q."/>
            <person name="Huang H."/>
            <person name="Sederoff R.R."/>
            <person name="Wang G."/>
            <person name="Qu G."/>
            <person name="Chen S."/>
        </authorList>
    </citation>
    <scope>NUCLEOTIDE SEQUENCE</scope>
    <source>
        <strain evidence="1">SC-2020</strain>
    </source>
</reference>
<protein>
    <submittedName>
        <fullName evidence="1">Uncharacterized protein</fullName>
    </submittedName>
</protein>
<comment type="caution">
    <text evidence="1">The sequence shown here is derived from an EMBL/GenBank/DDBJ whole genome shotgun (WGS) entry which is preliminary data.</text>
</comment>
<evidence type="ECO:0000313" key="2">
    <source>
        <dbReference type="Proteomes" id="UP001164929"/>
    </source>
</evidence>
<proteinExistence type="predicted"/>
<gene>
    <name evidence="1" type="ORF">NC653_032375</name>
</gene>